<dbReference type="PANTHER" id="PTHR21357">
    <property type="entry name" value="FAM172 FAMILY PROTEIN HOMOLOG CG10038"/>
    <property type="match status" value="1"/>
</dbReference>
<feature type="region of interest" description="Disordered" evidence="1">
    <location>
        <begin position="252"/>
        <end position="332"/>
    </location>
</feature>
<evidence type="ECO:0000256" key="1">
    <source>
        <dbReference type="SAM" id="MobiDB-lite"/>
    </source>
</evidence>
<keyword evidence="2" id="KW-0732">Signal</keyword>
<evidence type="ECO:0000313" key="5">
    <source>
        <dbReference type="Proteomes" id="UP001217089"/>
    </source>
</evidence>
<dbReference type="PANTHER" id="PTHR21357:SF4">
    <property type="entry name" value="FAM172 FAMILY PROTEIN HOMOLOG CG10038"/>
    <property type="match status" value="1"/>
</dbReference>
<accession>A0ABQ9EFJ6</accession>
<proteinExistence type="predicted"/>
<name>A0ABQ9EFJ6_TEGGR</name>
<evidence type="ECO:0000259" key="3">
    <source>
        <dbReference type="Pfam" id="PF22749"/>
    </source>
</evidence>
<dbReference type="InterPro" id="IPR048263">
    <property type="entry name" value="Arb2"/>
</dbReference>
<reference evidence="4 5" key="1">
    <citation type="submission" date="2022-12" db="EMBL/GenBank/DDBJ databases">
        <title>Chromosome-level genome of Tegillarca granosa.</title>
        <authorList>
            <person name="Kim J."/>
        </authorList>
    </citation>
    <scope>NUCLEOTIDE SEQUENCE [LARGE SCALE GENOMIC DNA]</scope>
    <source>
        <strain evidence="4">Teg-2019</strain>
        <tissue evidence="4">Adductor muscle</tissue>
    </source>
</reference>
<dbReference type="Pfam" id="PF22749">
    <property type="entry name" value="Arb2"/>
    <property type="match status" value="1"/>
</dbReference>
<feature type="chain" id="PRO_5046305319" description="Arb2 domain-containing protein" evidence="2">
    <location>
        <begin position="19"/>
        <end position="332"/>
    </location>
</feature>
<sequence>MVKITCWLLPILIVTVSATVRGMAKQDPEEKYEFPATLDEFGYYFNNDGKLRNKENDEPFEFAAKPDNHRYNQKRYEALGDIITEHIYLLMEKKYNLKKRYVPECTPEGEPRSFVYHTDDVFTNEKMIILIHGSGAVRAGQWARRLIINDCLDSGTQLPFISRAIDKGYSVIVANTNINKETIDGEEVEVKGNSSPEEHVETLWSEIANSHINEFWDKVFAIALTDSVHSFSHQSSSEDSISFYKQKRYTGEDKLSTENRDENKKHSDQDLSTNPDNSHLKPTGSDEQKSQDKTESVEYSQKQSTSKMTSDIQQLISQESVGSMDTDFTGEN</sequence>
<dbReference type="InterPro" id="IPR053858">
    <property type="entry name" value="Arb2_dom"/>
</dbReference>
<feature type="compositionally biased region" description="Basic and acidic residues" evidence="1">
    <location>
        <begin position="252"/>
        <end position="269"/>
    </location>
</feature>
<dbReference type="Proteomes" id="UP001217089">
    <property type="component" value="Unassembled WGS sequence"/>
</dbReference>
<evidence type="ECO:0000256" key="2">
    <source>
        <dbReference type="SAM" id="SignalP"/>
    </source>
</evidence>
<feature type="domain" description="Arb2" evidence="3">
    <location>
        <begin position="34"/>
        <end position="232"/>
    </location>
</feature>
<protein>
    <recommendedName>
        <fullName evidence="3">Arb2 domain-containing protein</fullName>
    </recommendedName>
</protein>
<dbReference type="EMBL" id="JARBDR010000903">
    <property type="protein sequence ID" value="KAJ8303950.1"/>
    <property type="molecule type" value="Genomic_DNA"/>
</dbReference>
<comment type="caution">
    <text evidence="4">The sequence shown here is derived from an EMBL/GenBank/DDBJ whole genome shotgun (WGS) entry which is preliminary data.</text>
</comment>
<evidence type="ECO:0000313" key="4">
    <source>
        <dbReference type="EMBL" id="KAJ8303950.1"/>
    </source>
</evidence>
<gene>
    <name evidence="4" type="ORF">KUTeg_017533</name>
</gene>
<feature type="signal peptide" evidence="2">
    <location>
        <begin position="1"/>
        <end position="18"/>
    </location>
</feature>
<feature type="compositionally biased region" description="Polar residues" evidence="1">
    <location>
        <begin position="297"/>
        <end position="323"/>
    </location>
</feature>
<organism evidence="4 5">
    <name type="scientific">Tegillarca granosa</name>
    <name type="common">Malaysian cockle</name>
    <name type="synonym">Anadara granosa</name>
    <dbReference type="NCBI Taxonomy" id="220873"/>
    <lineage>
        <taxon>Eukaryota</taxon>
        <taxon>Metazoa</taxon>
        <taxon>Spiralia</taxon>
        <taxon>Lophotrochozoa</taxon>
        <taxon>Mollusca</taxon>
        <taxon>Bivalvia</taxon>
        <taxon>Autobranchia</taxon>
        <taxon>Pteriomorphia</taxon>
        <taxon>Arcoida</taxon>
        <taxon>Arcoidea</taxon>
        <taxon>Arcidae</taxon>
        <taxon>Tegillarca</taxon>
    </lineage>
</organism>
<keyword evidence="5" id="KW-1185">Reference proteome</keyword>
<feature type="compositionally biased region" description="Basic and acidic residues" evidence="1">
    <location>
        <begin position="284"/>
        <end position="296"/>
    </location>
</feature>